<dbReference type="AlphaFoldDB" id="L8JLG1"/>
<comment type="caution">
    <text evidence="1">The sequence shown here is derived from an EMBL/GenBank/DDBJ whole genome shotgun (WGS) entry which is preliminary data.</text>
</comment>
<reference evidence="1 2" key="1">
    <citation type="submission" date="2012-12" db="EMBL/GenBank/DDBJ databases">
        <title>Genome assembly of Fulvivirga imtechensis AK7.</title>
        <authorList>
            <person name="Nupur N."/>
            <person name="Khatri I."/>
            <person name="Kumar R."/>
            <person name="Subramanian S."/>
            <person name="Pinnaka A."/>
        </authorList>
    </citation>
    <scope>NUCLEOTIDE SEQUENCE [LARGE SCALE GENOMIC DNA]</scope>
    <source>
        <strain evidence="1 2">AK7</strain>
    </source>
</reference>
<name>L8JLG1_9BACT</name>
<evidence type="ECO:0000313" key="1">
    <source>
        <dbReference type="EMBL" id="ELR68334.1"/>
    </source>
</evidence>
<accession>L8JLG1</accession>
<protein>
    <submittedName>
        <fullName evidence="1">Uncharacterized protein</fullName>
    </submittedName>
</protein>
<evidence type="ECO:0000313" key="2">
    <source>
        <dbReference type="Proteomes" id="UP000011135"/>
    </source>
</evidence>
<dbReference type="Proteomes" id="UP000011135">
    <property type="component" value="Unassembled WGS sequence"/>
</dbReference>
<dbReference type="EMBL" id="AMZN01000121">
    <property type="protein sequence ID" value="ELR68334.1"/>
    <property type="molecule type" value="Genomic_DNA"/>
</dbReference>
<keyword evidence="2" id="KW-1185">Reference proteome</keyword>
<organism evidence="1 2">
    <name type="scientific">Fulvivirga imtechensis AK7</name>
    <dbReference type="NCBI Taxonomy" id="1237149"/>
    <lineage>
        <taxon>Bacteria</taxon>
        <taxon>Pseudomonadati</taxon>
        <taxon>Bacteroidota</taxon>
        <taxon>Cytophagia</taxon>
        <taxon>Cytophagales</taxon>
        <taxon>Fulvivirgaceae</taxon>
        <taxon>Fulvivirga</taxon>
    </lineage>
</organism>
<proteinExistence type="predicted"/>
<sequence>MFINNILNIMRFTLKDYSILSAIYYIIGHEKQPEYFELLSPQQVCGQKFNF</sequence>
<dbReference type="STRING" id="1237149.C900_00522"/>
<gene>
    <name evidence="1" type="ORF">C900_00522</name>
</gene>